<keyword evidence="1 5" id="KW-0444">Lipid biosynthesis</keyword>
<dbReference type="InterPro" id="IPR034733">
    <property type="entry name" value="AcCoA_carboxyl_beta"/>
</dbReference>
<sequence length="288" mass="32240">MALFKKKNYIRINPNRPGDQSSVKKPAVPDNMWAKCPCCKRTLYTKDMGAEKVCPYCGYSFRIGAWERLALTVDEKSFEEWDTDLVTKDPLDFPDYLDKIAIMQEKTELHEAVLTGKAKIDGQEIGIGVMDANFIMGSMGTVVGEKITRLFERATEQRLPVIIFTASGGARMQEGIFSLMQMAKISGALKRHSNAGLLYITVLTDPTTGGVTASFAMDGDVILAEPQSLIGFAGRRVIEQTIRQELPDDFQKAEFLLDHGFVDKIVPRNQLQEVLSRLVKIHTMKGWK</sequence>
<reference evidence="7 8" key="2">
    <citation type="submission" date="2024-03" db="EMBL/GenBank/DDBJ databases">
        <title>The Genome Sequence of Enterococcus sp. DIV0205d.</title>
        <authorList>
            <consortium name="The Broad Institute Genomics Platform"/>
            <consortium name="The Broad Institute Microbial Omics Core"/>
            <consortium name="The Broad Institute Genomic Center for Infectious Diseases"/>
            <person name="Earl A."/>
            <person name="Manson A."/>
            <person name="Gilmore M."/>
            <person name="Schwartman J."/>
            <person name="Shea T."/>
            <person name="Abouelleil A."/>
            <person name="Cao P."/>
            <person name="Chapman S."/>
            <person name="Cusick C."/>
            <person name="Young S."/>
            <person name="Neafsey D."/>
            <person name="Nusbaum C."/>
            <person name="Birren B."/>
        </authorList>
    </citation>
    <scope>NUCLEOTIDE SEQUENCE [LARGE SCALE GENOMIC DNA]</scope>
    <source>
        <strain evidence="7 8">7F3_DIV0205</strain>
    </source>
</reference>
<gene>
    <name evidence="5" type="primary">accD</name>
    <name evidence="7" type="ORF">A5821_003213</name>
</gene>
<comment type="pathway">
    <text evidence="5">Lipid metabolism; malonyl-CoA biosynthesis; malonyl-CoA from acetyl-CoA: step 1/1.</text>
</comment>
<evidence type="ECO:0000313" key="7">
    <source>
        <dbReference type="EMBL" id="WYK02070.1"/>
    </source>
</evidence>
<comment type="cofactor">
    <cofactor evidence="5">
        <name>Zn(2+)</name>
        <dbReference type="ChEBI" id="CHEBI:29105"/>
    </cofactor>
    <text evidence="5">Binds 1 zinc ion per subunit.</text>
</comment>
<dbReference type="PANTHER" id="PTHR42995:SF5">
    <property type="entry name" value="ACETYL-COENZYME A CARBOXYLASE CARBOXYL TRANSFERASE SUBUNIT BETA, CHLOROPLASTIC"/>
    <property type="match status" value="1"/>
</dbReference>
<dbReference type="NCBIfam" id="TIGR00515">
    <property type="entry name" value="accD"/>
    <property type="match status" value="1"/>
</dbReference>
<protein>
    <recommendedName>
        <fullName evidence="5">Acetyl-coenzyme A carboxylase carboxyl transferase subunit beta</fullName>
        <shortName evidence="5">ACCase subunit beta</shortName>
        <shortName evidence="5">Acetyl-CoA carboxylase carboxyltransferase subunit beta</shortName>
        <ecNumber evidence="5">2.1.3.15</ecNumber>
    </recommendedName>
</protein>
<comment type="similarity">
    <text evidence="5">Belongs to the AccD/PCCB family.</text>
</comment>
<dbReference type="GO" id="GO:2001295">
    <property type="term" value="P:malonyl-CoA biosynthetic process"/>
    <property type="evidence" value="ECO:0007669"/>
    <property type="project" value="UniProtKB-UniRule"/>
</dbReference>
<accession>A0AAQ3WB42</accession>
<evidence type="ECO:0000313" key="8">
    <source>
        <dbReference type="Proteomes" id="UP000194948"/>
    </source>
</evidence>
<comment type="subcellular location">
    <subcellularLocation>
        <location evidence="5">Cytoplasm</location>
    </subcellularLocation>
</comment>
<dbReference type="GO" id="GO:0003989">
    <property type="term" value="F:acetyl-CoA carboxylase activity"/>
    <property type="evidence" value="ECO:0007669"/>
    <property type="project" value="InterPro"/>
</dbReference>
<dbReference type="SUPFAM" id="SSF52096">
    <property type="entry name" value="ClpP/crotonase"/>
    <property type="match status" value="1"/>
</dbReference>
<dbReference type="InterPro" id="IPR029045">
    <property type="entry name" value="ClpP/crotonase-like_dom_sf"/>
</dbReference>
<dbReference type="InterPro" id="IPR000438">
    <property type="entry name" value="Acetyl_CoA_COase_Trfase_b_su"/>
</dbReference>
<evidence type="ECO:0000256" key="4">
    <source>
        <dbReference type="ARBA" id="ARBA00023098"/>
    </source>
</evidence>
<keyword evidence="4 5" id="KW-0443">Lipid metabolism</keyword>
<comment type="function">
    <text evidence="5">Component of the acetyl coenzyme A carboxylase (ACC) complex. Biotin carboxylase (BC) catalyzes the carboxylation of biotin on its carrier protein (BCCP) and then the CO(2) group is transferred by the transcarboxylase to acetyl-CoA to form malonyl-CoA.</text>
</comment>
<keyword evidence="3 5" id="KW-0863">Zinc-finger</keyword>
<dbReference type="Gene3D" id="3.90.226.10">
    <property type="entry name" value="2-enoyl-CoA Hydratase, Chain A, domain 1"/>
    <property type="match status" value="1"/>
</dbReference>
<keyword evidence="2 5" id="KW-0808">Transferase</keyword>
<dbReference type="InterPro" id="IPR011762">
    <property type="entry name" value="COA_CT_N"/>
</dbReference>
<reference evidence="8" key="1">
    <citation type="submission" date="2017-05" db="EMBL/GenBank/DDBJ databases">
        <title>The Genome Sequence of EEnterococcus faecalis 9F2_4866.</title>
        <authorList>
            <consortium name="The Broad Institute Genomics Platform"/>
            <consortium name="The Broad Institute Genomic Center for Infectious Diseases"/>
            <person name="Earl A."/>
            <person name="Manson A."/>
            <person name="Schwartman J."/>
            <person name="Gilmore M."/>
            <person name="Abouelleil A."/>
            <person name="Cao P."/>
            <person name="Chapman S."/>
            <person name="Cusick C."/>
            <person name="Shea T."/>
            <person name="Young S."/>
            <person name="Neafsey D."/>
            <person name="Nusbaum C."/>
            <person name="Birren B."/>
        </authorList>
    </citation>
    <scope>NUCLEOTIDE SEQUENCE [LARGE SCALE GENOMIC DNA]</scope>
    <source>
        <strain evidence="8">7F3_DIV0205</strain>
    </source>
</reference>
<dbReference type="AlphaFoldDB" id="A0AAQ3WB42"/>
<keyword evidence="5" id="KW-0275">Fatty acid biosynthesis</keyword>
<dbReference type="PANTHER" id="PTHR42995">
    <property type="entry name" value="ACETYL-COENZYME A CARBOXYLASE CARBOXYL TRANSFERASE SUBUNIT BETA, CHLOROPLASTIC"/>
    <property type="match status" value="1"/>
</dbReference>
<dbReference type="RefSeq" id="WP_086311971.1">
    <property type="nucleotide sequence ID" value="NZ_CP147244.1"/>
</dbReference>
<keyword evidence="5" id="KW-0067">ATP-binding</keyword>
<keyword evidence="5" id="KW-0963">Cytoplasm</keyword>
<keyword evidence="8" id="KW-1185">Reference proteome</keyword>
<proteinExistence type="inferred from homology"/>
<dbReference type="HAMAP" id="MF_01395">
    <property type="entry name" value="AcetylCoA_CT_beta"/>
    <property type="match status" value="1"/>
</dbReference>
<feature type="binding site" evidence="5">
    <location>
        <position position="39"/>
    </location>
    <ligand>
        <name>Zn(2+)</name>
        <dbReference type="ChEBI" id="CHEBI:29105"/>
    </ligand>
</feature>
<dbReference type="GO" id="GO:0009317">
    <property type="term" value="C:acetyl-CoA carboxylase complex"/>
    <property type="evidence" value="ECO:0007669"/>
    <property type="project" value="InterPro"/>
</dbReference>
<feature type="domain" description="CoA carboxyltransferase N-terminal" evidence="6">
    <location>
        <begin position="32"/>
        <end position="288"/>
    </location>
</feature>
<evidence type="ECO:0000256" key="5">
    <source>
        <dbReference type="HAMAP-Rule" id="MF_01395"/>
    </source>
</evidence>
<dbReference type="GO" id="GO:0006633">
    <property type="term" value="P:fatty acid biosynthetic process"/>
    <property type="evidence" value="ECO:0007669"/>
    <property type="project" value="UniProtKB-KW"/>
</dbReference>
<dbReference type="GO" id="GO:0005524">
    <property type="term" value="F:ATP binding"/>
    <property type="evidence" value="ECO:0007669"/>
    <property type="project" value="UniProtKB-KW"/>
</dbReference>
<dbReference type="Pfam" id="PF01039">
    <property type="entry name" value="Carboxyl_trans"/>
    <property type="match status" value="1"/>
</dbReference>
<feature type="binding site" evidence="5">
    <location>
        <position position="57"/>
    </location>
    <ligand>
        <name>Zn(2+)</name>
        <dbReference type="ChEBI" id="CHEBI:29105"/>
    </ligand>
</feature>
<comment type="catalytic activity">
    <reaction evidence="5">
        <text>N(6)-carboxybiotinyl-L-lysyl-[protein] + acetyl-CoA = N(6)-biotinyl-L-lysyl-[protein] + malonyl-CoA</text>
        <dbReference type="Rhea" id="RHEA:54728"/>
        <dbReference type="Rhea" id="RHEA-COMP:10505"/>
        <dbReference type="Rhea" id="RHEA-COMP:10506"/>
        <dbReference type="ChEBI" id="CHEBI:57288"/>
        <dbReference type="ChEBI" id="CHEBI:57384"/>
        <dbReference type="ChEBI" id="CHEBI:83144"/>
        <dbReference type="ChEBI" id="CHEBI:83145"/>
        <dbReference type="EC" id="2.1.3.15"/>
    </reaction>
</comment>
<dbReference type="GO" id="GO:0008270">
    <property type="term" value="F:zinc ion binding"/>
    <property type="evidence" value="ECO:0007669"/>
    <property type="project" value="UniProtKB-UniRule"/>
</dbReference>
<keyword evidence="5" id="KW-0276">Fatty acid metabolism</keyword>
<dbReference type="EC" id="2.1.3.15" evidence="5"/>
<dbReference type="EMBL" id="CP147244">
    <property type="protein sequence ID" value="WYK02070.1"/>
    <property type="molecule type" value="Genomic_DNA"/>
</dbReference>
<dbReference type="Proteomes" id="UP000194948">
    <property type="component" value="Chromosome"/>
</dbReference>
<name>A0AAQ3WB42_9ENTE</name>
<feature type="binding site" evidence="5">
    <location>
        <position position="54"/>
    </location>
    <ligand>
        <name>Zn(2+)</name>
        <dbReference type="ChEBI" id="CHEBI:29105"/>
    </ligand>
</feature>
<keyword evidence="5" id="KW-0862">Zinc</keyword>
<evidence type="ECO:0000256" key="3">
    <source>
        <dbReference type="ARBA" id="ARBA00022771"/>
    </source>
</evidence>
<dbReference type="PROSITE" id="PS50980">
    <property type="entry name" value="COA_CT_NTER"/>
    <property type="match status" value="1"/>
</dbReference>
<dbReference type="PRINTS" id="PR01070">
    <property type="entry name" value="ACCCTRFRASEB"/>
</dbReference>
<evidence type="ECO:0000256" key="1">
    <source>
        <dbReference type="ARBA" id="ARBA00022516"/>
    </source>
</evidence>
<keyword evidence="5" id="KW-0547">Nucleotide-binding</keyword>
<comment type="subunit">
    <text evidence="5">Acetyl-CoA carboxylase is a heterohexamer composed of biotin carboxyl carrier protein (AccB), biotin carboxylase (AccC) and two subunits each of ACCase subunit alpha (AccA) and ACCase subunit beta (AccD).</text>
</comment>
<feature type="binding site" evidence="5">
    <location>
        <position position="36"/>
    </location>
    <ligand>
        <name>Zn(2+)</name>
        <dbReference type="ChEBI" id="CHEBI:29105"/>
    </ligand>
</feature>
<evidence type="ECO:0000259" key="6">
    <source>
        <dbReference type="PROSITE" id="PS50980"/>
    </source>
</evidence>
<organism evidence="7 8">
    <name type="scientific">Candidatus Enterococcus palustris</name>
    <dbReference type="NCBI Taxonomy" id="1834189"/>
    <lineage>
        <taxon>Bacteria</taxon>
        <taxon>Bacillati</taxon>
        <taxon>Bacillota</taxon>
        <taxon>Bacilli</taxon>
        <taxon>Lactobacillales</taxon>
        <taxon>Enterococcaceae</taxon>
        <taxon>Enterococcus</taxon>
    </lineage>
</organism>
<evidence type="ECO:0000256" key="2">
    <source>
        <dbReference type="ARBA" id="ARBA00022679"/>
    </source>
</evidence>
<keyword evidence="5" id="KW-0479">Metal-binding</keyword>
<dbReference type="GO" id="GO:0016743">
    <property type="term" value="F:carboxyl- or carbamoyltransferase activity"/>
    <property type="evidence" value="ECO:0007669"/>
    <property type="project" value="UniProtKB-UniRule"/>
</dbReference>
<comment type="caution">
    <text evidence="5">Lacks conserved residue(s) required for the propagation of feature annotation.</text>
</comment>